<evidence type="ECO:0000313" key="2">
    <source>
        <dbReference type="EMBL" id="RZG68381.1"/>
    </source>
</evidence>
<dbReference type="AlphaFoldDB" id="A0A4Q7B1D2"/>
<reference evidence="2 3" key="1">
    <citation type="submission" date="2019-02" db="EMBL/GenBank/DDBJ databases">
        <title>The Batch Genome Submission of Acinetobacter spp. strains.</title>
        <authorList>
            <person name="Qin J."/>
            <person name="Hu Y."/>
            <person name="Ye H."/>
            <person name="Wei L."/>
            <person name="Feng Y."/>
            <person name="Zong Z."/>
        </authorList>
    </citation>
    <scope>NUCLEOTIDE SEQUENCE [LARGE SCALE GENOMIC DNA]</scope>
    <source>
        <strain evidence="2 3">WCHABo060081</strain>
    </source>
</reference>
<sequence length="193" mass="21665">MNSQDSSPFFSRNPAPETDHPLSIRGRFGRLSFIGWYAFLNVLSFFASIAFSLAVGIFNFSTMTLNNQFVDLLTGMAGLGYVALLVFYLYFYIVITARRLHDLDKSGWMMLLMLLPVINVFFILYLLLASGTAGLNRYGAPRPAVFWEKLLAWLMIIIAVLSIFSAGSMVSYMIGSGELEPPQEMMEKGTAYF</sequence>
<dbReference type="STRING" id="202951.GCA_001485025_02042"/>
<gene>
    <name evidence="2" type="ORF">EXE25_04825</name>
</gene>
<dbReference type="Proteomes" id="UP000293483">
    <property type="component" value="Unassembled WGS sequence"/>
</dbReference>
<dbReference type="PANTHER" id="PTHR34980:SF3">
    <property type="entry name" value="BLR8105 PROTEIN"/>
    <property type="match status" value="1"/>
</dbReference>
<feature type="transmembrane region" description="Helical" evidence="1">
    <location>
        <begin position="150"/>
        <end position="175"/>
    </location>
</feature>
<protein>
    <submittedName>
        <fullName evidence="2">DUF805 domain-containing protein</fullName>
    </submittedName>
</protein>
<keyword evidence="1" id="KW-0472">Membrane</keyword>
<keyword evidence="1" id="KW-0812">Transmembrane</keyword>
<feature type="transmembrane region" description="Helical" evidence="1">
    <location>
        <begin position="107"/>
        <end position="130"/>
    </location>
</feature>
<dbReference type="GO" id="GO:0005886">
    <property type="term" value="C:plasma membrane"/>
    <property type="evidence" value="ECO:0007669"/>
    <property type="project" value="TreeGrafter"/>
</dbReference>
<dbReference type="InterPro" id="IPR008523">
    <property type="entry name" value="DUF805"/>
</dbReference>
<accession>A0A4Q7B1D2</accession>
<name>A0A4Q7B1D2_9GAMM</name>
<dbReference type="PANTHER" id="PTHR34980">
    <property type="entry name" value="INNER MEMBRANE PROTEIN-RELATED-RELATED"/>
    <property type="match status" value="1"/>
</dbReference>
<comment type="caution">
    <text evidence="2">The sequence shown here is derived from an EMBL/GenBank/DDBJ whole genome shotgun (WGS) entry which is preliminary data.</text>
</comment>
<keyword evidence="1" id="KW-1133">Transmembrane helix</keyword>
<dbReference type="RefSeq" id="WP_130144377.1">
    <property type="nucleotide sequence ID" value="NZ_SGSU01000004.1"/>
</dbReference>
<feature type="transmembrane region" description="Helical" evidence="1">
    <location>
        <begin position="34"/>
        <end position="60"/>
    </location>
</feature>
<dbReference type="Pfam" id="PF05656">
    <property type="entry name" value="DUF805"/>
    <property type="match status" value="1"/>
</dbReference>
<organism evidence="2 3">
    <name type="scientific">Acinetobacter bouvetii</name>
    <dbReference type="NCBI Taxonomy" id="202951"/>
    <lineage>
        <taxon>Bacteria</taxon>
        <taxon>Pseudomonadati</taxon>
        <taxon>Pseudomonadota</taxon>
        <taxon>Gammaproteobacteria</taxon>
        <taxon>Moraxellales</taxon>
        <taxon>Moraxellaceae</taxon>
        <taxon>Acinetobacter</taxon>
    </lineage>
</organism>
<evidence type="ECO:0000256" key="1">
    <source>
        <dbReference type="SAM" id="Phobius"/>
    </source>
</evidence>
<dbReference type="EMBL" id="SGSU01000004">
    <property type="protein sequence ID" value="RZG68381.1"/>
    <property type="molecule type" value="Genomic_DNA"/>
</dbReference>
<evidence type="ECO:0000313" key="3">
    <source>
        <dbReference type="Proteomes" id="UP000293483"/>
    </source>
</evidence>
<feature type="transmembrane region" description="Helical" evidence="1">
    <location>
        <begin position="72"/>
        <end position="95"/>
    </location>
</feature>
<proteinExistence type="predicted"/>